<dbReference type="Gene3D" id="3.20.20.80">
    <property type="entry name" value="Glycosidases"/>
    <property type="match status" value="2"/>
</dbReference>
<protein>
    <recommendedName>
        <fullName evidence="9">Beta-glucosidase</fullName>
    </recommendedName>
</protein>
<dbReference type="GO" id="GO:0008422">
    <property type="term" value="F:beta-glucosidase activity"/>
    <property type="evidence" value="ECO:0007669"/>
    <property type="project" value="TreeGrafter"/>
</dbReference>
<dbReference type="PANTHER" id="PTHR10353:SF297">
    <property type="entry name" value="VICIANIN HYDROLASE-LIKE"/>
    <property type="match status" value="1"/>
</dbReference>
<sequence>MAAIQGTSFLHFFIVASLLASTHGAQPSRYSMPFNRTSFPKDFTFGAGTAAYQSEGAAYIDGKGPSIWDTFTKQHPEGKIRGGVNPLGVRFYNNLINELLANGITPFVTLFHWDLPQALEDEYSGFLSSKAVDDYVDYVDFCFKTFGDRVKHWCTFNEPYSFSNNGYNTGTFAPGRCSNYVGNCTHGNSGTEPYIVAHNLILGHAAAVKLYREKYQASQKGIIGITIVTHWFIPKSPKSEEDIKAAYRILDFLFSLENPRRPSRFGYEDSNSYTLIVTKLCRFANPLTYGDYPEIMKAIVGHRLPKFTKEQSALVKGSIDFLGVNYYTTNYAANNPAPNKVNFSYSGDSQTILSTSKGGHPIGTPTALNWLFIYPKGMYDLMLYIKDKYKNPPIYITENGLADANNASLPVKEALKDGLRIRYLANHLQYLSKAIQEGVNVKGYYQWAFWDDFEWDAGYTVRFGKPTCHAIVLAPKNLRYIIVDGIRFYQVMATVQAASFLHFVIVASLLASTHGAKPSRYSMPFNRTSFPKDFTFGAGTAAYQSEGAAYIDGKGPSIWDTFTKQHPEKIWDQSTGNEAIDFYHRYKEDVQLMKKIGLDSFRFSISWSRVLPKGKISGGVNPLGVRFYNNLINELLANGITPFVTLFQWDLPQALEDEYYGFLSSKAVDDYVDYVDFCFKTFGDRVKHWCTFNEPYSFSSNGYNSGTFAPGRCSNYVGNCTHGNSGTEPYTVAHNLILGHAAAVKLYRQKYQASQNGIIGITIVTHWFIPKSPKSEEDIKAAYRILDFLFALENPRRPSRFGYEDSNSYTLIVTKLCRFANPLTYGDYPEIMKAIVGHRLPKFTKEQSALVKGSIDFLGVNYYTTNYAANNPAPNKVNFSYSGDSQTILSTSKGGHPIGTPTALNWLFIYPKGMYDLMLYIKDKYKNPPIYITENGLADANNASLPVKEALKDGLRIRYLANHLQYLSKAIKEGVNVKGYYQWAFWDDFEWDAGYTVRFGLNYIDYKNNLKRYMKYSAHWFKMFLLH</sequence>
<dbReference type="InterPro" id="IPR017853">
    <property type="entry name" value="GH"/>
</dbReference>
<keyword evidence="2 5" id="KW-0378">Hydrolase</keyword>
<dbReference type="PRINTS" id="PR00131">
    <property type="entry name" value="GLHYDRLASE1"/>
</dbReference>
<dbReference type="AlphaFoldDB" id="A0A5N5JS02"/>
<accession>A0A5N5JS02</accession>
<dbReference type="InterPro" id="IPR018120">
    <property type="entry name" value="Glyco_hydro_1_AS"/>
</dbReference>
<evidence type="ECO:0000313" key="7">
    <source>
        <dbReference type="EMBL" id="KAB5520230.1"/>
    </source>
</evidence>
<dbReference type="FunFam" id="3.20.20.80:FF:000020">
    <property type="entry name" value="Beta-glucosidase 12"/>
    <property type="match status" value="2"/>
</dbReference>
<proteinExistence type="inferred from homology"/>
<comment type="caution">
    <text evidence="7">The sequence shown here is derived from an EMBL/GenBank/DDBJ whole genome shotgun (WGS) entry which is preliminary data.</text>
</comment>
<evidence type="ECO:0000313" key="8">
    <source>
        <dbReference type="Proteomes" id="UP000326939"/>
    </source>
</evidence>
<keyword evidence="8" id="KW-1185">Reference proteome</keyword>
<evidence type="ECO:0000256" key="5">
    <source>
        <dbReference type="RuleBase" id="RU004468"/>
    </source>
</evidence>
<organism evidence="7 8">
    <name type="scientific">Salix brachista</name>
    <dbReference type="NCBI Taxonomy" id="2182728"/>
    <lineage>
        <taxon>Eukaryota</taxon>
        <taxon>Viridiplantae</taxon>
        <taxon>Streptophyta</taxon>
        <taxon>Embryophyta</taxon>
        <taxon>Tracheophyta</taxon>
        <taxon>Spermatophyta</taxon>
        <taxon>Magnoliopsida</taxon>
        <taxon>eudicotyledons</taxon>
        <taxon>Gunneridae</taxon>
        <taxon>Pentapetalae</taxon>
        <taxon>rosids</taxon>
        <taxon>fabids</taxon>
        <taxon>Malpighiales</taxon>
        <taxon>Salicaceae</taxon>
        <taxon>Saliceae</taxon>
        <taxon>Salix</taxon>
    </lineage>
</organism>
<evidence type="ECO:0000256" key="3">
    <source>
        <dbReference type="ARBA" id="ARBA00023295"/>
    </source>
</evidence>
<keyword evidence="3 5" id="KW-0326">Glycosidase</keyword>
<evidence type="ECO:0000256" key="1">
    <source>
        <dbReference type="ARBA" id="ARBA00010838"/>
    </source>
</evidence>
<dbReference type="InterPro" id="IPR033132">
    <property type="entry name" value="GH_1_N_CS"/>
</dbReference>
<comment type="similarity">
    <text evidence="1">Belongs to the glycosyl hydrolase 1 family.</text>
</comment>
<reference evidence="8" key="1">
    <citation type="journal article" date="2019" name="Gigascience">
        <title>De novo genome assembly of the endangered Acer yangbiense, a plant species with extremely small populations endemic to Yunnan Province, China.</title>
        <authorList>
            <person name="Yang J."/>
            <person name="Wariss H.M."/>
            <person name="Tao L."/>
            <person name="Zhang R."/>
            <person name="Yun Q."/>
            <person name="Hollingsworth P."/>
            <person name="Dao Z."/>
            <person name="Luo G."/>
            <person name="Guo H."/>
            <person name="Ma Y."/>
            <person name="Sun W."/>
        </authorList>
    </citation>
    <scope>NUCLEOTIDE SEQUENCE [LARGE SCALE GENOMIC DNA]</scope>
    <source>
        <strain evidence="8">cv. br00</strain>
    </source>
</reference>
<gene>
    <name evidence="7" type="ORF">DKX38_024549</name>
</gene>
<feature type="active site" description="Nucleophile" evidence="4">
    <location>
        <position position="934"/>
    </location>
</feature>
<evidence type="ECO:0000256" key="4">
    <source>
        <dbReference type="PROSITE-ProRule" id="PRU10055"/>
    </source>
</evidence>
<evidence type="ECO:0000256" key="2">
    <source>
        <dbReference type="ARBA" id="ARBA00022801"/>
    </source>
</evidence>
<dbReference type="InterPro" id="IPR001360">
    <property type="entry name" value="Glyco_hydro_1"/>
</dbReference>
<evidence type="ECO:0000256" key="6">
    <source>
        <dbReference type="SAM" id="SignalP"/>
    </source>
</evidence>
<dbReference type="EMBL" id="VDCV01000016">
    <property type="protein sequence ID" value="KAB5520230.1"/>
    <property type="molecule type" value="Genomic_DNA"/>
</dbReference>
<dbReference type="GO" id="GO:0005975">
    <property type="term" value="P:carbohydrate metabolic process"/>
    <property type="evidence" value="ECO:0007669"/>
    <property type="project" value="InterPro"/>
</dbReference>
<keyword evidence="6" id="KW-0732">Signal</keyword>
<dbReference type="PANTHER" id="PTHR10353">
    <property type="entry name" value="GLYCOSYL HYDROLASE"/>
    <property type="match status" value="1"/>
</dbReference>
<name>A0A5N5JS02_9ROSI</name>
<feature type="signal peptide" evidence="6">
    <location>
        <begin position="1"/>
        <end position="24"/>
    </location>
</feature>
<feature type="active site" description="Nucleophile" evidence="4">
    <location>
        <position position="398"/>
    </location>
</feature>
<dbReference type="Pfam" id="PF00232">
    <property type="entry name" value="Glyco_hydro_1"/>
    <property type="match status" value="5"/>
</dbReference>
<dbReference type="SUPFAM" id="SSF51445">
    <property type="entry name" value="(Trans)glycosidases"/>
    <property type="match status" value="2"/>
</dbReference>
<dbReference type="Proteomes" id="UP000326939">
    <property type="component" value="Chromosome 16"/>
</dbReference>
<feature type="chain" id="PRO_5024374864" description="Beta-glucosidase" evidence="6">
    <location>
        <begin position="25"/>
        <end position="1027"/>
    </location>
</feature>
<dbReference type="PROSITE" id="PS00572">
    <property type="entry name" value="GLYCOSYL_HYDROL_F1_1"/>
    <property type="match status" value="2"/>
</dbReference>
<evidence type="ECO:0008006" key="9">
    <source>
        <dbReference type="Google" id="ProtNLM"/>
    </source>
</evidence>
<dbReference type="PROSITE" id="PS00653">
    <property type="entry name" value="GLYCOSYL_HYDROL_F1_2"/>
    <property type="match status" value="2"/>
</dbReference>